<keyword evidence="7" id="KW-0995">Kinetochore</keyword>
<evidence type="ECO:0000256" key="8">
    <source>
        <dbReference type="ARBA" id="ARBA00023054"/>
    </source>
</evidence>
<evidence type="ECO:0000256" key="12">
    <source>
        <dbReference type="SAM" id="Coils"/>
    </source>
</evidence>
<keyword evidence="8 12" id="KW-0175">Coiled coil</keyword>
<gene>
    <name evidence="15" type="ORF">BCR32DRAFT_268518</name>
</gene>
<dbReference type="GO" id="GO:0044877">
    <property type="term" value="F:protein-containing complex binding"/>
    <property type="evidence" value="ECO:0007669"/>
    <property type="project" value="TreeGrafter"/>
</dbReference>
<name>A0A1Y1X6W6_9FUNG</name>
<feature type="domain" description="Nuf2 DHR10-like" evidence="14">
    <location>
        <begin position="252"/>
        <end position="368"/>
    </location>
</feature>
<dbReference type="GO" id="GO:0031262">
    <property type="term" value="C:Ndc80 complex"/>
    <property type="evidence" value="ECO:0007669"/>
    <property type="project" value="InterPro"/>
</dbReference>
<dbReference type="GO" id="GO:0051301">
    <property type="term" value="P:cell division"/>
    <property type="evidence" value="ECO:0007669"/>
    <property type="project" value="UniProtKB-KW"/>
</dbReference>
<dbReference type="EMBL" id="MCFG01000128">
    <property type="protein sequence ID" value="ORX81054.1"/>
    <property type="molecule type" value="Genomic_DNA"/>
</dbReference>
<feature type="coiled-coil region" evidence="12">
    <location>
        <begin position="139"/>
        <end position="229"/>
    </location>
</feature>
<keyword evidence="9" id="KW-0539">Nucleus</keyword>
<evidence type="ECO:0000256" key="11">
    <source>
        <dbReference type="ARBA" id="ARBA00023328"/>
    </source>
</evidence>
<comment type="similarity">
    <text evidence="3">Belongs to the NUF2 family.</text>
</comment>
<dbReference type="InterPro" id="IPR041112">
    <property type="entry name" value="Nuf2_DHR10-like"/>
</dbReference>
<dbReference type="Proteomes" id="UP000193944">
    <property type="component" value="Unassembled WGS sequence"/>
</dbReference>
<keyword evidence="16" id="KW-1185">Reference proteome</keyword>
<comment type="subcellular location">
    <subcellularLocation>
        <location evidence="2">Chromosome</location>
        <location evidence="2">Centromere</location>
        <location evidence="2">Kinetochore</location>
    </subcellularLocation>
    <subcellularLocation>
        <location evidence="1">Nucleus</location>
    </subcellularLocation>
</comment>
<protein>
    <submittedName>
        <fullName evidence="15">Uncharacterized protein</fullName>
    </submittedName>
</protein>
<reference evidence="15 16" key="1">
    <citation type="submission" date="2016-08" db="EMBL/GenBank/DDBJ databases">
        <title>A Parts List for Fungal Cellulosomes Revealed by Comparative Genomics.</title>
        <authorList>
            <consortium name="DOE Joint Genome Institute"/>
            <person name="Haitjema C.H."/>
            <person name="Gilmore S.P."/>
            <person name="Henske J.K."/>
            <person name="Solomon K.V."/>
            <person name="De Groot R."/>
            <person name="Kuo A."/>
            <person name="Mondo S.J."/>
            <person name="Salamov A.A."/>
            <person name="Labutti K."/>
            <person name="Zhao Z."/>
            <person name="Chiniquy J."/>
            <person name="Barry K."/>
            <person name="Brewer H.M."/>
            <person name="Purvine S.O."/>
            <person name="Wright A.T."/>
            <person name="Boxma B."/>
            <person name="Van Alen T."/>
            <person name="Hackstein J.H."/>
            <person name="Baker S.E."/>
            <person name="Grigoriev I.V."/>
            <person name="O'Malley M.A."/>
        </authorList>
    </citation>
    <scope>NUCLEOTIDE SEQUENCE [LARGE SCALE GENOMIC DNA]</scope>
    <source>
        <strain evidence="15 16">S4</strain>
    </source>
</reference>
<evidence type="ECO:0000259" key="14">
    <source>
        <dbReference type="Pfam" id="PF18595"/>
    </source>
</evidence>
<dbReference type="Gene3D" id="1.10.418.60">
    <property type="entry name" value="Ncd80 complex, Nuf2 subunit"/>
    <property type="match status" value="1"/>
</dbReference>
<keyword evidence="10" id="KW-0131">Cell cycle</keyword>
<evidence type="ECO:0000259" key="13">
    <source>
        <dbReference type="Pfam" id="PF03800"/>
    </source>
</evidence>
<evidence type="ECO:0000313" key="16">
    <source>
        <dbReference type="Proteomes" id="UP000193944"/>
    </source>
</evidence>
<dbReference type="OrthoDB" id="8194677at2759"/>
<accession>A0A1Y1X6W6</accession>
<reference evidence="15 16" key="2">
    <citation type="submission" date="2016-08" db="EMBL/GenBank/DDBJ databases">
        <title>Pervasive Adenine N6-methylation of Active Genes in Fungi.</title>
        <authorList>
            <consortium name="DOE Joint Genome Institute"/>
            <person name="Mondo S.J."/>
            <person name="Dannebaum R.O."/>
            <person name="Kuo R.C."/>
            <person name="Labutti K."/>
            <person name="Haridas S."/>
            <person name="Kuo A."/>
            <person name="Salamov A."/>
            <person name="Ahrendt S.R."/>
            <person name="Lipzen A."/>
            <person name="Sullivan W."/>
            <person name="Andreopoulos W.B."/>
            <person name="Clum A."/>
            <person name="Lindquist E."/>
            <person name="Daum C."/>
            <person name="Ramamoorthy G.K."/>
            <person name="Gryganskyi A."/>
            <person name="Culley D."/>
            <person name="Magnuson J.K."/>
            <person name="James T.Y."/>
            <person name="O'Malley M.A."/>
            <person name="Stajich J.E."/>
            <person name="Spatafora J.W."/>
            <person name="Visel A."/>
            <person name="Grigoriev I.V."/>
        </authorList>
    </citation>
    <scope>NUCLEOTIDE SEQUENCE [LARGE SCALE GENOMIC DNA]</scope>
    <source>
        <strain evidence="15 16">S4</strain>
    </source>
</reference>
<keyword evidence="11" id="KW-0137">Centromere</keyword>
<organism evidence="15 16">
    <name type="scientific">Anaeromyces robustus</name>
    <dbReference type="NCBI Taxonomy" id="1754192"/>
    <lineage>
        <taxon>Eukaryota</taxon>
        <taxon>Fungi</taxon>
        <taxon>Fungi incertae sedis</taxon>
        <taxon>Chytridiomycota</taxon>
        <taxon>Chytridiomycota incertae sedis</taxon>
        <taxon>Neocallimastigomycetes</taxon>
        <taxon>Neocallimastigales</taxon>
        <taxon>Neocallimastigaceae</taxon>
        <taxon>Anaeromyces</taxon>
    </lineage>
</organism>
<evidence type="ECO:0000256" key="4">
    <source>
        <dbReference type="ARBA" id="ARBA00022454"/>
    </source>
</evidence>
<keyword evidence="5" id="KW-0132">Cell division</keyword>
<dbReference type="GO" id="GO:0007052">
    <property type="term" value="P:mitotic spindle organization"/>
    <property type="evidence" value="ECO:0007669"/>
    <property type="project" value="TreeGrafter"/>
</dbReference>
<dbReference type="STRING" id="1754192.A0A1Y1X6W6"/>
<feature type="coiled-coil region" evidence="12">
    <location>
        <begin position="279"/>
        <end position="369"/>
    </location>
</feature>
<evidence type="ECO:0000256" key="6">
    <source>
        <dbReference type="ARBA" id="ARBA00022776"/>
    </source>
</evidence>
<dbReference type="InterPro" id="IPR038275">
    <property type="entry name" value="Nuf2_N_sf"/>
</dbReference>
<evidence type="ECO:0000256" key="2">
    <source>
        <dbReference type="ARBA" id="ARBA00004629"/>
    </source>
</evidence>
<evidence type="ECO:0000256" key="9">
    <source>
        <dbReference type="ARBA" id="ARBA00023242"/>
    </source>
</evidence>
<dbReference type="PANTHER" id="PTHR21650:SF2">
    <property type="entry name" value="KINETOCHORE PROTEIN NUF2"/>
    <property type="match status" value="1"/>
</dbReference>
<evidence type="ECO:0000256" key="1">
    <source>
        <dbReference type="ARBA" id="ARBA00004123"/>
    </source>
</evidence>
<evidence type="ECO:0000256" key="5">
    <source>
        <dbReference type="ARBA" id="ARBA00022618"/>
    </source>
</evidence>
<dbReference type="GO" id="GO:0005634">
    <property type="term" value="C:nucleus"/>
    <property type="evidence" value="ECO:0007669"/>
    <property type="project" value="UniProtKB-SubCell"/>
</dbReference>
<feature type="domain" description="Kinetochore protein Nuf2 N-terminal" evidence="13">
    <location>
        <begin position="7"/>
        <end position="138"/>
    </location>
</feature>
<dbReference type="GO" id="GO:0051315">
    <property type="term" value="P:attachment of mitotic spindle microtubules to kinetochore"/>
    <property type="evidence" value="ECO:0007669"/>
    <property type="project" value="TreeGrafter"/>
</dbReference>
<dbReference type="GO" id="GO:0051383">
    <property type="term" value="P:kinetochore organization"/>
    <property type="evidence" value="ECO:0007669"/>
    <property type="project" value="TreeGrafter"/>
</dbReference>
<proteinExistence type="inferred from homology"/>
<keyword evidence="4" id="KW-0158">Chromosome</keyword>
<keyword evidence="6" id="KW-0498">Mitosis</keyword>
<dbReference type="PANTHER" id="PTHR21650">
    <property type="entry name" value="MEMBRALIN/KINETOCHORE PROTEIN NUF2"/>
    <property type="match status" value="1"/>
</dbReference>
<sequence length="438" mass="52200">MAEFKQLLKIPEIVQVLNKINIDIIDEDITKPTAQRVFYIYECMVNYTLGIRYNDLTQPNFEIERTLEYPELLKDSLPLVSFYELISKILKNVGIDSFSFADLINPEPNQLRRYLSAFVQFTYFEQKHTKAIYEFKNKTDEYDNIINDKQERIEELKKKIEKVRLEREKDEIEAQKIKEFNNELINQNRELKSNQDITANNISKLKSQKESLEEKITNTKLMINNNKDDCNRLRTLLVHNPEEFKNVIKNLNNTLNEKRHQSTITDKRIQELQTNMHKMQALKEIINECIKSIQECQENFNEFKSYQKKASDEGEKVEKVDSDVRNLTMENDQLDQRYRNIEEMEQRVIKKKNENTKNLEIKMNQLREKYFKVRDGYVLKMIDSDKHRKSVQEIENQTITLKEQIKSDMAAMNSAYNKLKSQVDCYLSEIQVSLKENI</sequence>
<comment type="caution">
    <text evidence="15">The sequence shown here is derived from an EMBL/GenBank/DDBJ whole genome shotgun (WGS) entry which is preliminary data.</text>
</comment>
<evidence type="ECO:0000256" key="7">
    <source>
        <dbReference type="ARBA" id="ARBA00022838"/>
    </source>
</evidence>
<evidence type="ECO:0000313" key="15">
    <source>
        <dbReference type="EMBL" id="ORX81054.1"/>
    </source>
</evidence>
<dbReference type="AlphaFoldDB" id="A0A1Y1X6W6"/>
<dbReference type="Pfam" id="PF18595">
    <property type="entry name" value="Nuf2_DHR10-like"/>
    <property type="match status" value="1"/>
</dbReference>
<dbReference type="Pfam" id="PF03800">
    <property type="entry name" value="Nuf2"/>
    <property type="match status" value="1"/>
</dbReference>
<evidence type="ECO:0000256" key="3">
    <source>
        <dbReference type="ARBA" id="ARBA00005498"/>
    </source>
</evidence>
<dbReference type="InterPro" id="IPR005549">
    <property type="entry name" value="Kinetochore_Nuf2_N"/>
</dbReference>
<dbReference type="GO" id="GO:0045132">
    <property type="term" value="P:meiotic chromosome segregation"/>
    <property type="evidence" value="ECO:0007669"/>
    <property type="project" value="TreeGrafter"/>
</dbReference>
<evidence type="ECO:0000256" key="10">
    <source>
        <dbReference type="ARBA" id="ARBA00023306"/>
    </source>
</evidence>